<dbReference type="RefSeq" id="WP_330927770.1">
    <property type="nucleotide sequence ID" value="NZ_CP119075.1"/>
</dbReference>
<name>A0AAF0I2R9_9BACT</name>
<organism evidence="1 2">
    <name type="scientific">Synoicihabitans lomoniglobus</name>
    <dbReference type="NCBI Taxonomy" id="2909285"/>
    <lineage>
        <taxon>Bacteria</taxon>
        <taxon>Pseudomonadati</taxon>
        <taxon>Verrucomicrobiota</taxon>
        <taxon>Opitutia</taxon>
        <taxon>Opitutales</taxon>
        <taxon>Opitutaceae</taxon>
        <taxon>Synoicihabitans</taxon>
    </lineage>
</organism>
<reference evidence="1" key="1">
    <citation type="submission" date="2023-03" db="EMBL/GenBank/DDBJ databases">
        <title>Lomoglobus Profundus gen. nov., sp. nov., a novel member of the phylum Verrucomicrobia, isolated from deep-marine sediment of South China Sea.</title>
        <authorList>
            <person name="Ahmad T."/>
            <person name="Ishaq S.E."/>
            <person name="Wang F."/>
        </authorList>
    </citation>
    <scope>NUCLEOTIDE SEQUENCE</scope>
    <source>
        <strain evidence="1">LMO-M01</strain>
    </source>
</reference>
<dbReference type="EMBL" id="CP119075">
    <property type="protein sequence ID" value="WED65908.1"/>
    <property type="molecule type" value="Genomic_DNA"/>
</dbReference>
<dbReference type="InterPro" id="IPR025148">
    <property type="entry name" value="AtzG-like"/>
</dbReference>
<dbReference type="Gene3D" id="3.10.450.50">
    <property type="match status" value="1"/>
</dbReference>
<dbReference type="Proteomes" id="UP001218638">
    <property type="component" value="Chromosome"/>
</dbReference>
<dbReference type="SUPFAM" id="SSF54427">
    <property type="entry name" value="NTF2-like"/>
    <property type="match status" value="1"/>
</dbReference>
<dbReference type="InterPro" id="IPR032710">
    <property type="entry name" value="NTF2-like_dom_sf"/>
</dbReference>
<keyword evidence="2" id="KW-1185">Reference proteome</keyword>
<evidence type="ECO:0000313" key="1">
    <source>
        <dbReference type="EMBL" id="WED65908.1"/>
    </source>
</evidence>
<dbReference type="Pfam" id="PF11533">
    <property type="entry name" value="AtzH-like"/>
    <property type="match status" value="1"/>
</dbReference>
<dbReference type="KEGG" id="slom:PXH66_03475"/>
<proteinExistence type="predicted"/>
<accession>A0AAF0I2R9</accession>
<sequence length="190" mass="20745">MLTVNDPATVAAVTAAFDAYEAALIANDVPALQAFFWDSPEAIRFGVNEQLYGADEIAAFRQNRVINFSQRRGLRTTVTTLGPEIGSVMYEYVSKVSGIERQGRQSQLWTLIDGNWRIVAAHVSLAPFTPPAGPDWTVYLKHAAAAQNLTIEPSHQLGVTRNLEVIARLAGPLLAMELPDETEPAPVFNP</sequence>
<dbReference type="InterPro" id="IPR024507">
    <property type="entry name" value="AtzH-like"/>
</dbReference>
<protein>
    <submittedName>
        <fullName evidence="1">DUF3225 domain-containing protein</fullName>
    </submittedName>
</protein>
<dbReference type="AlphaFoldDB" id="A0AAF0I2R9"/>
<gene>
    <name evidence="1" type="ORF">PXH66_03475</name>
</gene>
<evidence type="ECO:0000313" key="2">
    <source>
        <dbReference type="Proteomes" id="UP001218638"/>
    </source>
</evidence>
<dbReference type="Pfam" id="PF13318">
    <property type="entry name" value="AtzG-like"/>
    <property type="match status" value="1"/>
</dbReference>